<protein>
    <recommendedName>
        <fullName evidence="6">Reticulon-like protein</fullName>
    </recommendedName>
</protein>
<evidence type="ECO:0000256" key="3">
    <source>
        <dbReference type="ARBA" id="ARBA00022824"/>
    </source>
</evidence>
<evidence type="ECO:0000256" key="6">
    <source>
        <dbReference type="RuleBase" id="RU363132"/>
    </source>
</evidence>
<dbReference type="Proteomes" id="UP001107558">
    <property type="component" value="Chromosome 2"/>
</dbReference>
<reference evidence="8" key="1">
    <citation type="submission" date="2021-03" db="EMBL/GenBank/DDBJ databases">
        <title>Chromosome level genome of the anhydrobiotic midge Polypedilum vanderplanki.</title>
        <authorList>
            <person name="Yoshida Y."/>
            <person name="Kikawada T."/>
            <person name="Gusev O."/>
        </authorList>
    </citation>
    <scope>NUCLEOTIDE SEQUENCE</scope>
    <source>
        <strain evidence="8">NIAS01</strain>
        <tissue evidence="8">Whole body or cell culture</tissue>
    </source>
</reference>
<dbReference type="EMBL" id="JADBJN010000002">
    <property type="protein sequence ID" value="KAG5674560.1"/>
    <property type="molecule type" value="Genomic_DNA"/>
</dbReference>
<organism evidence="8 9">
    <name type="scientific">Polypedilum vanderplanki</name>
    <name type="common">Sleeping chironomid midge</name>
    <dbReference type="NCBI Taxonomy" id="319348"/>
    <lineage>
        <taxon>Eukaryota</taxon>
        <taxon>Metazoa</taxon>
        <taxon>Ecdysozoa</taxon>
        <taxon>Arthropoda</taxon>
        <taxon>Hexapoda</taxon>
        <taxon>Insecta</taxon>
        <taxon>Pterygota</taxon>
        <taxon>Neoptera</taxon>
        <taxon>Endopterygota</taxon>
        <taxon>Diptera</taxon>
        <taxon>Nematocera</taxon>
        <taxon>Chironomoidea</taxon>
        <taxon>Chironomidae</taxon>
        <taxon>Chironominae</taxon>
        <taxon>Polypedilum</taxon>
        <taxon>Polypedilum</taxon>
    </lineage>
</organism>
<evidence type="ECO:0000313" key="8">
    <source>
        <dbReference type="EMBL" id="KAG5674560.1"/>
    </source>
</evidence>
<evidence type="ECO:0000313" key="9">
    <source>
        <dbReference type="Proteomes" id="UP001107558"/>
    </source>
</evidence>
<sequence>MDNNEIEKLLNFSEDNVRIADNNAEIYKDDDFYDGISEDKNDILIPNVPIANADVPKVVDPPIFEQQQQQQKPPSPPPHMTFLKEEPKDEHFKSSEDLLNFSEAPTIETPKKFEKPNNAEKEDIKILKSDDIKPDAWFKVDRLHPKVESLIYWRDVKKSGIVFGIGLSILLALSMFSLISVFAYTSLAALSASISFRIYKNVQSAIQKSSDGHPFKDILDIDLTLSQDRANQIAGLIISHFNAYITELRRLFLVEDLIDSLKFGLLLWLLTYVGAIFNGMTVVILAYIAMFTLPKVYESNKQTVDQYLDLVRGKINELTEKAKAAIPIGKNEESSKDK</sequence>
<evidence type="ECO:0000259" key="7">
    <source>
        <dbReference type="PROSITE" id="PS50845"/>
    </source>
</evidence>
<keyword evidence="3 6" id="KW-0256">Endoplasmic reticulum</keyword>
<feature type="transmembrane region" description="Helical" evidence="6">
    <location>
        <begin position="265"/>
        <end position="293"/>
    </location>
</feature>
<comment type="subcellular location">
    <subcellularLocation>
        <location evidence="1 6">Endoplasmic reticulum membrane</location>
        <topology evidence="1 6">Multi-pass membrane protein</topology>
    </subcellularLocation>
</comment>
<comment type="caution">
    <text evidence="8">The sequence shown here is derived from an EMBL/GenBank/DDBJ whole genome shotgun (WGS) entry which is preliminary data.</text>
</comment>
<feature type="transmembrane region" description="Helical" evidence="6">
    <location>
        <begin position="161"/>
        <end position="184"/>
    </location>
</feature>
<keyword evidence="5 6" id="KW-0472">Membrane</keyword>
<dbReference type="Pfam" id="PF02453">
    <property type="entry name" value="Reticulon"/>
    <property type="match status" value="1"/>
</dbReference>
<evidence type="ECO:0000256" key="4">
    <source>
        <dbReference type="ARBA" id="ARBA00022989"/>
    </source>
</evidence>
<proteinExistence type="predicted"/>
<dbReference type="GO" id="GO:0005789">
    <property type="term" value="C:endoplasmic reticulum membrane"/>
    <property type="evidence" value="ECO:0007669"/>
    <property type="project" value="UniProtKB-SubCell"/>
</dbReference>
<dbReference type="InterPro" id="IPR003388">
    <property type="entry name" value="Reticulon"/>
</dbReference>
<feature type="domain" description="Reticulon" evidence="7">
    <location>
        <begin position="147"/>
        <end position="338"/>
    </location>
</feature>
<keyword evidence="4 6" id="KW-1133">Transmembrane helix</keyword>
<accession>A0A9J6BXZ3</accession>
<name>A0A9J6BXZ3_POLVA</name>
<dbReference type="GO" id="GO:0030424">
    <property type="term" value="C:axon"/>
    <property type="evidence" value="ECO:0007669"/>
    <property type="project" value="TreeGrafter"/>
</dbReference>
<dbReference type="PANTHER" id="PTHR45799:SF2">
    <property type="entry name" value="RETICULON-LIKE PROTEIN"/>
    <property type="match status" value="1"/>
</dbReference>
<dbReference type="Gene3D" id="1.20.5.2480">
    <property type="match status" value="1"/>
</dbReference>
<gene>
    <name evidence="8" type="ORF">PVAND_004517</name>
</gene>
<dbReference type="PANTHER" id="PTHR45799">
    <property type="entry name" value="RETICULON-LIKE PROTEIN"/>
    <property type="match status" value="1"/>
</dbReference>
<dbReference type="OrthoDB" id="567788at2759"/>
<dbReference type="InterPro" id="IPR046964">
    <property type="entry name" value="RTN1-4"/>
</dbReference>
<keyword evidence="9" id="KW-1185">Reference proteome</keyword>
<evidence type="ECO:0000256" key="2">
    <source>
        <dbReference type="ARBA" id="ARBA00022692"/>
    </source>
</evidence>
<keyword evidence="2 6" id="KW-0812">Transmembrane</keyword>
<evidence type="ECO:0000256" key="1">
    <source>
        <dbReference type="ARBA" id="ARBA00004477"/>
    </source>
</evidence>
<dbReference type="AlphaFoldDB" id="A0A9J6BXZ3"/>
<dbReference type="PROSITE" id="PS50845">
    <property type="entry name" value="RETICULON"/>
    <property type="match status" value="1"/>
</dbReference>
<evidence type="ECO:0000256" key="5">
    <source>
        <dbReference type="ARBA" id="ARBA00023136"/>
    </source>
</evidence>